<dbReference type="Gene3D" id="3.40.50.720">
    <property type="entry name" value="NAD(P)-binding Rossmann-like Domain"/>
    <property type="match status" value="1"/>
</dbReference>
<dbReference type="GO" id="GO:0005737">
    <property type="term" value="C:cytoplasm"/>
    <property type="evidence" value="ECO:0007669"/>
    <property type="project" value="UniProtKB-SubCell"/>
</dbReference>
<keyword evidence="5" id="KW-0547">Nucleotide-binding</keyword>
<evidence type="ECO:0000256" key="1">
    <source>
        <dbReference type="ARBA" id="ARBA00004496"/>
    </source>
</evidence>
<proteinExistence type="predicted"/>
<feature type="domain" description="Mur ligase central" evidence="7">
    <location>
        <begin position="126"/>
        <end position="307"/>
    </location>
</feature>
<dbReference type="AlphaFoldDB" id="A0A1F8DNU0"/>
<dbReference type="UniPathway" id="UPA00219"/>
<dbReference type="Pfam" id="PF08245">
    <property type="entry name" value="Mur_ligase_M"/>
    <property type="match status" value="1"/>
</dbReference>
<dbReference type="InterPro" id="IPR005762">
    <property type="entry name" value="MurD"/>
</dbReference>
<dbReference type="GO" id="GO:0009252">
    <property type="term" value="P:peptidoglycan biosynthetic process"/>
    <property type="evidence" value="ECO:0007669"/>
    <property type="project" value="UniProtKB-UniPathway"/>
</dbReference>
<keyword evidence="3" id="KW-0963">Cytoplasm</keyword>
<protein>
    <submittedName>
        <fullName evidence="8">UDP-N-acetylmuramoylalanine--D-glutamate ligase</fullName>
    </submittedName>
</protein>
<dbReference type="SUPFAM" id="SSF51984">
    <property type="entry name" value="MurCD N-terminal domain"/>
    <property type="match status" value="1"/>
</dbReference>
<evidence type="ECO:0000259" key="7">
    <source>
        <dbReference type="Pfam" id="PF08245"/>
    </source>
</evidence>
<accession>A0A1F8DNU0</accession>
<dbReference type="GO" id="GO:0008360">
    <property type="term" value="P:regulation of cell shape"/>
    <property type="evidence" value="ECO:0007669"/>
    <property type="project" value="InterPro"/>
</dbReference>
<dbReference type="GO" id="GO:0051301">
    <property type="term" value="P:cell division"/>
    <property type="evidence" value="ECO:0007669"/>
    <property type="project" value="InterPro"/>
</dbReference>
<evidence type="ECO:0000256" key="2">
    <source>
        <dbReference type="ARBA" id="ARBA00004752"/>
    </source>
</evidence>
<dbReference type="Proteomes" id="UP000177029">
    <property type="component" value="Unassembled WGS sequence"/>
</dbReference>
<organism evidence="8 9">
    <name type="scientific">Candidatus Wolfebacteria bacterium RIFCSPHIGHO2_01_FULL_48_22</name>
    <dbReference type="NCBI Taxonomy" id="1802555"/>
    <lineage>
        <taxon>Bacteria</taxon>
        <taxon>Candidatus Wolfeibacteriota</taxon>
    </lineage>
</organism>
<dbReference type="Gene3D" id="3.40.1190.10">
    <property type="entry name" value="Mur-like, catalytic domain"/>
    <property type="match status" value="1"/>
</dbReference>
<dbReference type="GO" id="GO:0008764">
    <property type="term" value="F:UDP-N-acetylmuramoylalanine-D-glutamate ligase activity"/>
    <property type="evidence" value="ECO:0007669"/>
    <property type="project" value="InterPro"/>
</dbReference>
<evidence type="ECO:0000313" key="9">
    <source>
        <dbReference type="Proteomes" id="UP000177029"/>
    </source>
</evidence>
<evidence type="ECO:0000256" key="4">
    <source>
        <dbReference type="ARBA" id="ARBA00022598"/>
    </source>
</evidence>
<keyword evidence="4 8" id="KW-0436">Ligase</keyword>
<dbReference type="GO" id="GO:0005524">
    <property type="term" value="F:ATP binding"/>
    <property type="evidence" value="ECO:0007669"/>
    <property type="project" value="UniProtKB-KW"/>
</dbReference>
<dbReference type="NCBIfam" id="TIGR01087">
    <property type="entry name" value="murD"/>
    <property type="match status" value="1"/>
</dbReference>
<comment type="pathway">
    <text evidence="2">Cell wall biogenesis; peptidoglycan biosynthesis.</text>
</comment>
<reference evidence="8 9" key="1">
    <citation type="journal article" date="2016" name="Nat. Commun.">
        <title>Thousands of microbial genomes shed light on interconnected biogeochemical processes in an aquifer system.</title>
        <authorList>
            <person name="Anantharaman K."/>
            <person name="Brown C.T."/>
            <person name="Hug L.A."/>
            <person name="Sharon I."/>
            <person name="Castelle C.J."/>
            <person name="Probst A.J."/>
            <person name="Thomas B.C."/>
            <person name="Singh A."/>
            <person name="Wilkins M.J."/>
            <person name="Karaoz U."/>
            <person name="Brodie E.L."/>
            <person name="Williams K.H."/>
            <person name="Hubbard S.S."/>
            <person name="Banfield J.F."/>
        </authorList>
    </citation>
    <scope>NUCLEOTIDE SEQUENCE [LARGE SCALE GENOMIC DNA]</scope>
</reference>
<dbReference type="InterPro" id="IPR013221">
    <property type="entry name" value="Mur_ligase_cen"/>
</dbReference>
<comment type="caution">
    <text evidence="8">The sequence shown here is derived from an EMBL/GenBank/DDBJ whole genome shotgun (WGS) entry which is preliminary data.</text>
</comment>
<dbReference type="PANTHER" id="PTHR43692:SF1">
    <property type="entry name" value="UDP-N-ACETYLMURAMOYLALANINE--D-GLUTAMATE LIGASE"/>
    <property type="match status" value="1"/>
</dbReference>
<evidence type="ECO:0000256" key="6">
    <source>
        <dbReference type="ARBA" id="ARBA00022840"/>
    </source>
</evidence>
<keyword evidence="6" id="KW-0067">ATP-binding</keyword>
<evidence type="ECO:0000256" key="5">
    <source>
        <dbReference type="ARBA" id="ARBA00022741"/>
    </source>
</evidence>
<dbReference type="PANTHER" id="PTHR43692">
    <property type="entry name" value="UDP-N-ACETYLMURAMOYLALANINE--D-GLUTAMATE LIGASE"/>
    <property type="match status" value="1"/>
</dbReference>
<evidence type="ECO:0000313" key="8">
    <source>
        <dbReference type="EMBL" id="OGM90280.1"/>
    </source>
</evidence>
<dbReference type="SUPFAM" id="SSF53244">
    <property type="entry name" value="MurD-like peptide ligases, peptide-binding domain"/>
    <property type="match status" value="1"/>
</dbReference>
<dbReference type="Gene3D" id="3.90.190.20">
    <property type="entry name" value="Mur ligase, C-terminal domain"/>
    <property type="match status" value="1"/>
</dbReference>
<dbReference type="EMBL" id="MGIP01000026">
    <property type="protein sequence ID" value="OGM90280.1"/>
    <property type="molecule type" value="Genomic_DNA"/>
</dbReference>
<dbReference type="InterPro" id="IPR036615">
    <property type="entry name" value="Mur_ligase_C_dom_sf"/>
</dbReference>
<sequence>MENLKGKKVILVGLGRLGGGIAAAEYFASHSAQLTVTDALSAEELKSSIQKLKKYKTIRYKLGAQCEGDFKGQDVAIFNPAISIHSPLVQYAKKHCKEVHNDLSYFLSEMDSRLCRNDRWKGYIGITGTRGKTTTATWIGHFLKPVVIGGNMPQNGLFKILRGLTSLTRLNLVKRPIVLELSSFQLEFMRHDLPAPHIAVITNLHQDHLNRHGTLKKYRDTKALLFKYQQKSDFLILNADNPHTKEFLKPKPQASVYHVSMKKVGYGMYRKGKNIVFAKNRKEEIVGKIPAGYSAHMQYNLLTALLVAHLYGAEWNALLRKIPTLPQVPFRQELVYKKRGLEMYNDSASTSPEGVMAAIDRFKGHKTAFIFGGTDKLLDFKPLAKAIKKYVPLKNAYFLEGSGTFKLLKELKYKKIQVYDTLDEILKETASNKKKFNKIVFTPGAASFEKFRNEFDRGKQFNRLVRKYF</sequence>
<dbReference type="SUPFAM" id="SSF53623">
    <property type="entry name" value="MurD-like peptide ligases, catalytic domain"/>
    <property type="match status" value="1"/>
</dbReference>
<dbReference type="STRING" id="1802555.A2755_03760"/>
<name>A0A1F8DNU0_9BACT</name>
<dbReference type="InterPro" id="IPR036565">
    <property type="entry name" value="Mur-like_cat_sf"/>
</dbReference>
<gene>
    <name evidence="8" type="ORF">A2755_03760</name>
</gene>
<comment type="subcellular location">
    <subcellularLocation>
        <location evidence="1">Cytoplasm</location>
    </subcellularLocation>
</comment>
<evidence type="ECO:0000256" key="3">
    <source>
        <dbReference type="ARBA" id="ARBA00022490"/>
    </source>
</evidence>